<reference evidence="4" key="1">
    <citation type="journal article" date="2017" name="Front. Plant Sci.">
        <title>Climate Clever Clovers: New Paradigm to Reduce the Environmental Footprint of Ruminants by Breeding Low Methanogenic Forages Utilizing Haplotype Variation.</title>
        <authorList>
            <person name="Kaur P."/>
            <person name="Appels R."/>
            <person name="Bayer P.E."/>
            <person name="Keeble-Gagnere G."/>
            <person name="Wang J."/>
            <person name="Hirakawa H."/>
            <person name="Shirasawa K."/>
            <person name="Vercoe P."/>
            <person name="Stefanova K."/>
            <person name="Durmic Z."/>
            <person name="Nichols P."/>
            <person name="Revell C."/>
            <person name="Isobe S.N."/>
            <person name="Edwards D."/>
            <person name="Erskine W."/>
        </authorList>
    </citation>
    <scope>NUCLEOTIDE SEQUENCE [LARGE SCALE GENOMIC DNA]</scope>
    <source>
        <strain evidence="4">cv. Daliak</strain>
    </source>
</reference>
<dbReference type="SUPFAM" id="SSF81653">
    <property type="entry name" value="Calcium ATPase, transduction domain A"/>
    <property type="match status" value="1"/>
</dbReference>
<comment type="similarity">
    <text evidence="1">Belongs to the cation transport ATPase (P-type) (TC 3.A.3) family. Type IB subfamily.</text>
</comment>
<dbReference type="InterPro" id="IPR008250">
    <property type="entry name" value="ATPase_P-typ_transduc_dom_A_sf"/>
</dbReference>
<dbReference type="AlphaFoldDB" id="A0A2Z6PHA0"/>
<dbReference type="OrthoDB" id="1746240at2759"/>
<dbReference type="Gene3D" id="2.70.150.10">
    <property type="entry name" value="Calcium-transporting ATPase, cytoplasmic transduction domain A"/>
    <property type="match status" value="1"/>
</dbReference>
<proteinExistence type="inferred from homology"/>
<organism evidence="3 4">
    <name type="scientific">Trifolium subterraneum</name>
    <name type="common">Subterranean clover</name>
    <dbReference type="NCBI Taxonomy" id="3900"/>
    <lineage>
        <taxon>Eukaryota</taxon>
        <taxon>Viridiplantae</taxon>
        <taxon>Streptophyta</taxon>
        <taxon>Embryophyta</taxon>
        <taxon>Tracheophyta</taxon>
        <taxon>Spermatophyta</taxon>
        <taxon>Magnoliopsida</taxon>
        <taxon>eudicotyledons</taxon>
        <taxon>Gunneridae</taxon>
        <taxon>Pentapetalae</taxon>
        <taxon>rosids</taxon>
        <taxon>fabids</taxon>
        <taxon>Fabales</taxon>
        <taxon>Fabaceae</taxon>
        <taxon>Papilionoideae</taxon>
        <taxon>50 kb inversion clade</taxon>
        <taxon>NPAAA clade</taxon>
        <taxon>Hologalegina</taxon>
        <taxon>IRL clade</taxon>
        <taxon>Trifolieae</taxon>
        <taxon>Trifolium</taxon>
    </lineage>
</organism>
<evidence type="ECO:0000256" key="1">
    <source>
        <dbReference type="ARBA" id="ARBA00006024"/>
    </source>
</evidence>
<dbReference type="PANTHER" id="PTHR48085:SF3">
    <property type="entry name" value="INACTIVE CADMIUM_ZINC-TRANSPORTING ATPASE HMA3"/>
    <property type="match status" value="1"/>
</dbReference>
<dbReference type="PANTHER" id="PTHR48085">
    <property type="entry name" value="CADMIUM/ZINC-TRANSPORTING ATPASE HMA2-RELATED"/>
    <property type="match status" value="1"/>
</dbReference>
<keyword evidence="4" id="KW-1185">Reference proteome</keyword>
<evidence type="ECO:0000313" key="4">
    <source>
        <dbReference type="Proteomes" id="UP000242715"/>
    </source>
</evidence>
<gene>
    <name evidence="3" type="ORF">TSUD_300310</name>
</gene>
<dbReference type="EMBL" id="DF974782">
    <property type="protein sequence ID" value="GAU50490.1"/>
    <property type="molecule type" value="Genomic_DNA"/>
</dbReference>
<dbReference type="Pfam" id="PF00122">
    <property type="entry name" value="E1-E2_ATPase"/>
    <property type="match status" value="1"/>
</dbReference>
<feature type="domain" description="P-type ATPase A" evidence="2">
    <location>
        <begin position="9"/>
        <end position="76"/>
    </location>
</feature>
<name>A0A2Z6PHA0_TRISU</name>
<evidence type="ECO:0000313" key="3">
    <source>
        <dbReference type="EMBL" id="GAU50490.1"/>
    </source>
</evidence>
<dbReference type="InterPro" id="IPR059000">
    <property type="entry name" value="ATPase_P-type_domA"/>
</dbReference>
<sequence>MAPQMAIVSETGERVDVNDVNINTILAVKAGDAVPLDGIVVEGKCEVDEKMLTGESFPVTKELDSLVWAGTINMNG</sequence>
<evidence type="ECO:0000259" key="2">
    <source>
        <dbReference type="Pfam" id="PF00122"/>
    </source>
</evidence>
<dbReference type="GO" id="GO:0016020">
    <property type="term" value="C:membrane"/>
    <property type="evidence" value="ECO:0007669"/>
    <property type="project" value="TreeGrafter"/>
</dbReference>
<accession>A0A2Z6PHA0</accession>
<protein>
    <recommendedName>
        <fullName evidence="2">P-type ATPase A domain-containing protein</fullName>
    </recommendedName>
</protein>
<dbReference type="Proteomes" id="UP000242715">
    <property type="component" value="Unassembled WGS sequence"/>
</dbReference>
<dbReference type="InterPro" id="IPR051014">
    <property type="entry name" value="Cation_Transport_ATPase_IB"/>
</dbReference>
<dbReference type="GO" id="GO:0022857">
    <property type="term" value="F:transmembrane transporter activity"/>
    <property type="evidence" value="ECO:0007669"/>
    <property type="project" value="TreeGrafter"/>
</dbReference>